<reference evidence="2" key="2">
    <citation type="journal article" date="2015" name="Fish Shellfish Immunol.">
        <title>Early steps in the European eel (Anguilla anguilla)-Vibrio vulnificus interaction in the gills: Role of the RtxA13 toxin.</title>
        <authorList>
            <person name="Callol A."/>
            <person name="Pajuelo D."/>
            <person name="Ebbesson L."/>
            <person name="Teles M."/>
            <person name="MacKenzie S."/>
            <person name="Amaro C."/>
        </authorList>
    </citation>
    <scope>NUCLEOTIDE SEQUENCE</scope>
</reference>
<organism evidence="2">
    <name type="scientific">Anguilla anguilla</name>
    <name type="common">European freshwater eel</name>
    <name type="synonym">Muraena anguilla</name>
    <dbReference type="NCBI Taxonomy" id="7936"/>
    <lineage>
        <taxon>Eukaryota</taxon>
        <taxon>Metazoa</taxon>
        <taxon>Chordata</taxon>
        <taxon>Craniata</taxon>
        <taxon>Vertebrata</taxon>
        <taxon>Euteleostomi</taxon>
        <taxon>Actinopterygii</taxon>
        <taxon>Neopterygii</taxon>
        <taxon>Teleostei</taxon>
        <taxon>Anguilliformes</taxon>
        <taxon>Anguillidae</taxon>
        <taxon>Anguilla</taxon>
    </lineage>
</organism>
<accession>A0A0E9PQV9</accession>
<name>A0A0E9PQV9_ANGAN</name>
<sequence length="39" mass="4399">MSPQIFSMRVIKTLIRCPKPPYESPENNITSAHRGNNNG</sequence>
<evidence type="ECO:0000313" key="2">
    <source>
        <dbReference type="EMBL" id="JAH06879.1"/>
    </source>
</evidence>
<reference evidence="2" key="1">
    <citation type="submission" date="2014-11" db="EMBL/GenBank/DDBJ databases">
        <authorList>
            <person name="Amaro Gonzalez C."/>
        </authorList>
    </citation>
    <scope>NUCLEOTIDE SEQUENCE</scope>
</reference>
<evidence type="ECO:0000256" key="1">
    <source>
        <dbReference type="SAM" id="MobiDB-lite"/>
    </source>
</evidence>
<dbReference type="AlphaFoldDB" id="A0A0E9PQV9"/>
<protein>
    <submittedName>
        <fullName evidence="2">Uncharacterized protein</fullName>
    </submittedName>
</protein>
<feature type="region of interest" description="Disordered" evidence="1">
    <location>
        <begin position="19"/>
        <end position="39"/>
    </location>
</feature>
<feature type="compositionally biased region" description="Polar residues" evidence="1">
    <location>
        <begin position="25"/>
        <end position="39"/>
    </location>
</feature>
<proteinExistence type="predicted"/>
<dbReference type="EMBL" id="GBXM01101698">
    <property type="protein sequence ID" value="JAH06879.1"/>
    <property type="molecule type" value="Transcribed_RNA"/>
</dbReference>